<sequence>MKTEIHLKHELLRLEQDRAGNEPRGVLLSELVPVMMKYIGSTDAELRDHLIYGSLCRWTEQDRISADMMREIAAAALDDQHLFYKIGECGTDSVFTRTFSALIIPVALYKHGRHPFLTEAEIRGMKEKLIRYVALEKDLRGYVEGKGWAHAAAHAADGLESLARLEAMNRQDLHDMLAAIGDCICTCSYLYINDEDERLVNAAVSIWKRHLIDDDMLLNWVRSIADTPLNGSMHENETLRANTKHFLRSLYFEMLKEQDTRKCTPFILEQLNLRNRY</sequence>
<organism evidence="1 2">
    <name type="scientific">Paenibacillus chibensis</name>
    <dbReference type="NCBI Taxonomy" id="59846"/>
    <lineage>
        <taxon>Bacteria</taxon>
        <taxon>Bacillati</taxon>
        <taxon>Bacillota</taxon>
        <taxon>Bacilli</taxon>
        <taxon>Bacillales</taxon>
        <taxon>Paenibacillaceae</taxon>
        <taxon>Paenibacillus</taxon>
    </lineage>
</organism>
<proteinExistence type="predicted"/>
<dbReference type="RefSeq" id="WP_328274824.1">
    <property type="nucleotide sequence ID" value="NZ_JARTLD010000003.1"/>
</dbReference>
<evidence type="ECO:0000313" key="2">
    <source>
        <dbReference type="Proteomes" id="UP001343257"/>
    </source>
</evidence>
<comment type="caution">
    <text evidence="1">The sequence shown here is derived from an EMBL/GenBank/DDBJ whole genome shotgun (WGS) entry which is preliminary data.</text>
</comment>
<keyword evidence="2" id="KW-1185">Reference proteome</keyword>
<accession>A0ABU6PPE1</accession>
<protein>
    <submittedName>
        <fullName evidence="1">DUF2785 domain-containing protein</fullName>
    </submittedName>
</protein>
<gene>
    <name evidence="1" type="ORF">P9847_01520</name>
</gene>
<dbReference type="Proteomes" id="UP001343257">
    <property type="component" value="Unassembled WGS sequence"/>
</dbReference>
<name>A0ABU6PPE1_9BACL</name>
<reference evidence="1 2" key="1">
    <citation type="submission" date="2023-03" db="EMBL/GenBank/DDBJ databases">
        <title>Bacillus Genome Sequencing.</title>
        <authorList>
            <person name="Dunlap C."/>
        </authorList>
    </citation>
    <scope>NUCLEOTIDE SEQUENCE [LARGE SCALE GENOMIC DNA]</scope>
    <source>
        <strain evidence="1 2">NRS-52</strain>
    </source>
</reference>
<evidence type="ECO:0000313" key="1">
    <source>
        <dbReference type="EMBL" id="MED5015978.1"/>
    </source>
</evidence>
<dbReference type="InterPro" id="IPR021247">
    <property type="entry name" value="DUF2785"/>
</dbReference>
<dbReference type="Pfam" id="PF10978">
    <property type="entry name" value="DUF2785"/>
    <property type="match status" value="1"/>
</dbReference>
<dbReference type="EMBL" id="JARTLD010000003">
    <property type="protein sequence ID" value="MED5015978.1"/>
    <property type="molecule type" value="Genomic_DNA"/>
</dbReference>